<comment type="caution">
    <text evidence="2">The sequence shown here is derived from an EMBL/GenBank/DDBJ whole genome shotgun (WGS) entry which is preliminary data.</text>
</comment>
<dbReference type="EMBL" id="VORO01000017">
    <property type="protein sequence ID" value="TXD88054.1"/>
    <property type="molecule type" value="Genomic_DNA"/>
</dbReference>
<evidence type="ECO:0000256" key="1">
    <source>
        <dbReference type="SAM" id="SignalP"/>
    </source>
</evidence>
<protein>
    <submittedName>
        <fullName evidence="2">Uncharacterized protein</fullName>
    </submittedName>
</protein>
<dbReference type="AlphaFoldDB" id="A0A5C6ZDS3"/>
<gene>
    <name evidence="2" type="ORF">ESY86_14290</name>
</gene>
<feature type="signal peptide" evidence="1">
    <location>
        <begin position="1"/>
        <end position="19"/>
    </location>
</feature>
<accession>A0A5C6ZDS3</accession>
<evidence type="ECO:0000313" key="3">
    <source>
        <dbReference type="Proteomes" id="UP000321578"/>
    </source>
</evidence>
<keyword evidence="3" id="KW-1185">Reference proteome</keyword>
<dbReference type="RefSeq" id="WP_147087272.1">
    <property type="nucleotide sequence ID" value="NZ_VORM01000016.1"/>
</dbReference>
<sequence>MKKAILIFALITFPLFAIGQNETVSNVDINSVETMLEKTIDLKETKKEATSDSALKNQVIYINRKKSADIISIKAYRKSLQIKVKTVKLC</sequence>
<keyword evidence="1" id="KW-0732">Signal</keyword>
<reference evidence="2 3" key="1">
    <citation type="submission" date="2019-08" db="EMBL/GenBank/DDBJ databases">
        <title>Genomes of Subsaximicrobium wynnwilliamsii strains.</title>
        <authorList>
            <person name="Bowman J.P."/>
        </authorList>
    </citation>
    <scope>NUCLEOTIDE SEQUENCE [LARGE SCALE GENOMIC DNA]</scope>
    <source>
        <strain evidence="2 3">2-80-2</strain>
    </source>
</reference>
<evidence type="ECO:0000313" key="2">
    <source>
        <dbReference type="EMBL" id="TXD88054.1"/>
    </source>
</evidence>
<name>A0A5C6ZDS3_9FLAO</name>
<dbReference type="Proteomes" id="UP000321578">
    <property type="component" value="Unassembled WGS sequence"/>
</dbReference>
<proteinExistence type="predicted"/>
<feature type="chain" id="PRO_5022868972" evidence="1">
    <location>
        <begin position="20"/>
        <end position="90"/>
    </location>
</feature>
<dbReference type="OrthoDB" id="1134977at2"/>
<organism evidence="2 3">
    <name type="scientific">Subsaximicrobium wynnwilliamsii</name>
    <dbReference type="NCBI Taxonomy" id="291179"/>
    <lineage>
        <taxon>Bacteria</taxon>
        <taxon>Pseudomonadati</taxon>
        <taxon>Bacteroidota</taxon>
        <taxon>Flavobacteriia</taxon>
        <taxon>Flavobacteriales</taxon>
        <taxon>Flavobacteriaceae</taxon>
        <taxon>Subsaximicrobium</taxon>
    </lineage>
</organism>